<evidence type="ECO:0000256" key="3">
    <source>
        <dbReference type="ARBA" id="ARBA00022475"/>
    </source>
</evidence>
<evidence type="ECO:0000256" key="4">
    <source>
        <dbReference type="ARBA" id="ARBA00022692"/>
    </source>
</evidence>
<dbReference type="InterPro" id="IPR035906">
    <property type="entry name" value="MetI-like_sf"/>
</dbReference>
<evidence type="ECO:0000256" key="2">
    <source>
        <dbReference type="ARBA" id="ARBA00022448"/>
    </source>
</evidence>
<keyword evidence="5 7" id="KW-1133">Transmembrane helix</keyword>
<reference evidence="8 9" key="1">
    <citation type="journal article" date="2013" name="Genome Announc.">
        <title>Draft Genome Sequences of Mycoplasma auris and Mycoplasma yeatsii, Two Species of the Ear Canal of Caprinae.</title>
        <authorList>
            <person name="Dordet-Frisoni E."/>
            <person name="Baranowski E."/>
            <person name="Barre A."/>
            <person name="Blanchard A."/>
            <person name="Breton M."/>
            <person name="Couture C."/>
            <person name="Dupuy V."/>
            <person name="Gaurivaud P."/>
            <person name="Jacob D."/>
            <person name="Lemaitre C."/>
            <person name="Manso-Silvan L."/>
            <person name="Nikolski M."/>
            <person name="Nouvel L.X."/>
            <person name="Poumarat F."/>
            <person name="Sirand-Pugnet P."/>
            <person name="Thebault P."/>
            <person name="Theil S."/>
            <person name="Thiaucourt F."/>
            <person name="Citti C."/>
            <person name="Tardy F."/>
        </authorList>
    </citation>
    <scope>NUCLEOTIDE SEQUENCE [LARGE SCALE GENOMIC DNA]</scope>
    <source>
        <strain evidence="8 9">13926</strain>
    </source>
</reference>
<proteinExistence type="predicted"/>
<evidence type="ECO:0000256" key="7">
    <source>
        <dbReference type="SAM" id="Phobius"/>
    </source>
</evidence>
<dbReference type="Proteomes" id="UP000015348">
    <property type="component" value="Unassembled WGS sequence"/>
</dbReference>
<dbReference type="InterPro" id="IPR051393">
    <property type="entry name" value="ABC_transporter_permease"/>
</dbReference>
<feature type="transmembrane region" description="Helical" evidence="7">
    <location>
        <begin position="168"/>
        <end position="194"/>
    </location>
</feature>
<evidence type="ECO:0000256" key="6">
    <source>
        <dbReference type="ARBA" id="ARBA00023136"/>
    </source>
</evidence>
<keyword evidence="4 7" id="KW-0812">Transmembrane</keyword>
<sequence>MIRVIESMNKKIKKRSKDIFQTSLLLLPLLICVLLFTLIPIFHTFAKSLRFLPNEADRTSYEINFNNYNNILSDKLFQHAVLNSTLVLIFGSGFSITLALLFALLINSLLFKTSKRIFISIIYSQFFISGFAIGIAFSMFFGSKNLFFYILGLDKYSFMLGDHKLPIWIYYSIFQLWRSLPFNLVLFAASLSRAEAKYYRLMRNDKLTMFQKFRFVYANEISKVLFSVLFTNFIFSTLLLPEAILEPTYSVDSNLAHTLTSYTLKFLGSGNNSSLKFEKGYASAFFSFAYLLSLLCIIQLLRIKTIKSIYFKIIKLKGNKNNDHQNN</sequence>
<feature type="transmembrane region" description="Helical" evidence="7">
    <location>
        <begin position="20"/>
        <end position="42"/>
    </location>
</feature>
<keyword evidence="2" id="KW-0813">Transport</keyword>
<organism evidence="8 9">
    <name type="scientific">Mycoplasma yeatsii 13926</name>
    <dbReference type="NCBI Taxonomy" id="1188240"/>
    <lineage>
        <taxon>Bacteria</taxon>
        <taxon>Bacillati</taxon>
        <taxon>Mycoplasmatota</taxon>
        <taxon>Mollicutes</taxon>
        <taxon>Mycoplasmataceae</taxon>
        <taxon>Mycoplasma</taxon>
    </lineage>
</organism>
<dbReference type="PATRIC" id="fig|1188240.3.peg.693"/>
<keyword evidence="6 7" id="KW-0472">Membrane</keyword>
<dbReference type="PANTHER" id="PTHR30193">
    <property type="entry name" value="ABC TRANSPORTER PERMEASE PROTEIN"/>
    <property type="match status" value="1"/>
</dbReference>
<evidence type="ECO:0000313" key="8">
    <source>
        <dbReference type="EMBL" id="EOA06950.1"/>
    </source>
</evidence>
<protein>
    <submittedName>
        <fullName evidence="8">Glycerol transporter subunit B, permease component</fullName>
    </submittedName>
</protein>
<evidence type="ECO:0000256" key="1">
    <source>
        <dbReference type="ARBA" id="ARBA00004651"/>
    </source>
</evidence>
<dbReference type="PANTHER" id="PTHR30193:SF37">
    <property type="entry name" value="INNER MEMBRANE ABC TRANSPORTER PERMEASE PROTEIN YCJO"/>
    <property type="match status" value="1"/>
</dbReference>
<dbReference type="Gene3D" id="1.10.3720.10">
    <property type="entry name" value="MetI-like"/>
    <property type="match status" value="1"/>
</dbReference>
<comment type="subcellular location">
    <subcellularLocation>
        <location evidence="1">Cell membrane</location>
        <topology evidence="1">Multi-pass membrane protein</topology>
    </subcellularLocation>
</comment>
<keyword evidence="3" id="KW-1003">Cell membrane</keyword>
<dbReference type="EMBL" id="AORK01000028">
    <property type="protein sequence ID" value="EOA06950.1"/>
    <property type="molecule type" value="Genomic_DNA"/>
</dbReference>
<accession>S6G892</accession>
<evidence type="ECO:0000256" key="5">
    <source>
        <dbReference type="ARBA" id="ARBA00022989"/>
    </source>
</evidence>
<comment type="caution">
    <text evidence="8">The sequence shown here is derived from an EMBL/GenBank/DDBJ whole genome shotgun (WGS) entry which is preliminary data.</text>
</comment>
<feature type="transmembrane region" description="Helical" evidence="7">
    <location>
        <begin position="117"/>
        <end position="141"/>
    </location>
</feature>
<dbReference type="GO" id="GO:0005886">
    <property type="term" value="C:plasma membrane"/>
    <property type="evidence" value="ECO:0007669"/>
    <property type="project" value="UniProtKB-SubCell"/>
</dbReference>
<dbReference type="AlphaFoldDB" id="S6G892"/>
<dbReference type="eggNOG" id="COG1175">
    <property type="taxonomic scope" value="Bacteria"/>
</dbReference>
<feature type="transmembrane region" description="Helical" evidence="7">
    <location>
        <begin position="86"/>
        <end position="110"/>
    </location>
</feature>
<name>S6G892_9MOLU</name>
<gene>
    <name evidence="8" type="primary">gtsB</name>
    <name evidence="8" type="ORF">MYEA_6990</name>
</gene>
<feature type="transmembrane region" description="Helical" evidence="7">
    <location>
        <begin position="281"/>
        <end position="301"/>
    </location>
</feature>
<feature type="transmembrane region" description="Helical" evidence="7">
    <location>
        <begin position="215"/>
        <end position="240"/>
    </location>
</feature>
<evidence type="ECO:0000313" key="9">
    <source>
        <dbReference type="Proteomes" id="UP000015348"/>
    </source>
</evidence>
<dbReference type="SUPFAM" id="SSF161098">
    <property type="entry name" value="MetI-like"/>
    <property type="match status" value="1"/>
</dbReference>
<dbReference type="OrthoDB" id="400343at2"/>